<evidence type="ECO:0000313" key="4">
    <source>
        <dbReference type="EMBL" id="GGM29217.1"/>
    </source>
</evidence>
<evidence type="ECO:0000256" key="1">
    <source>
        <dbReference type="ARBA" id="ARBA00001933"/>
    </source>
</evidence>
<dbReference type="InterPro" id="IPR015424">
    <property type="entry name" value="PyrdxlP-dep_Trfase"/>
</dbReference>
<proteinExistence type="inferred from homology"/>
<evidence type="ECO:0000256" key="3">
    <source>
        <dbReference type="RuleBase" id="RU003560"/>
    </source>
</evidence>
<dbReference type="Gene3D" id="3.40.640.10">
    <property type="entry name" value="Type I PLP-dependent aspartate aminotransferase-like (Major domain)"/>
    <property type="match status" value="1"/>
</dbReference>
<accession>A0ABQ2H2G1</accession>
<dbReference type="InterPro" id="IPR005814">
    <property type="entry name" value="Aminotrans_3"/>
</dbReference>
<dbReference type="Proteomes" id="UP000616499">
    <property type="component" value="Unassembled WGS sequence"/>
</dbReference>
<comment type="similarity">
    <text evidence="3">Belongs to the class-III pyridoxal-phosphate-dependent aminotransferase family.</text>
</comment>
<dbReference type="CDD" id="cd00610">
    <property type="entry name" value="OAT_like"/>
    <property type="match status" value="1"/>
</dbReference>
<dbReference type="Pfam" id="PF00202">
    <property type="entry name" value="Aminotran_3"/>
    <property type="match status" value="1"/>
</dbReference>
<keyword evidence="5" id="KW-1185">Reference proteome</keyword>
<dbReference type="PROSITE" id="PS00600">
    <property type="entry name" value="AA_TRANSFER_CLASS_3"/>
    <property type="match status" value="1"/>
</dbReference>
<gene>
    <name evidence="4" type="primary">hemL</name>
    <name evidence="4" type="ORF">GCM10009425_44680</name>
</gene>
<dbReference type="RefSeq" id="WP_188868357.1">
    <property type="nucleotide sequence ID" value="NZ_BMNW01000015.1"/>
</dbReference>
<evidence type="ECO:0000313" key="5">
    <source>
        <dbReference type="Proteomes" id="UP000616499"/>
    </source>
</evidence>
<keyword evidence="2 3" id="KW-0663">Pyridoxal phosphate</keyword>
<reference evidence="5" key="1">
    <citation type="journal article" date="2019" name="Int. J. Syst. Evol. Microbiol.">
        <title>The Global Catalogue of Microorganisms (GCM) 10K type strain sequencing project: providing services to taxonomists for standard genome sequencing and annotation.</title>
        <authorList>
            <consortium name="The Broad Institute Genomics Platform"/>
            <consortium name="The Broad Institute Genome Sequencing Center for Infectious Disease"/>
            <person name="Wu L."/>
            <person name="Ma J."/>
        </authorList>
    </citation>
    <scope>NUCLEOTIDE SEQUENCE [LARGE SCALE GENOMIC DNA]</scope>
    <source>
        <strain evidence="5">JCM 13501</strain>
    </source>
</reference>
<comment type="cofactor">
    <cofactor evidence="1">
        <name>pyridoxal 5'-phosphate</name>
        <dbReference type="ChEBI" id="CHEBI:597326"/>
    </cofactor>
</comment>
<dbReference type="InterPro" id="IPR049704">
    <property type="entry name" value="Aminotrans_3_PPA_site"/>
</dbReference>
<evidence type="ECO:0000256" key="2">
    <source>
        <dbReference type="ARBA" id="ARBA00022898"/>
    </source>
</evidence>
<dbReference type="Gene3D" id="3.90.1150.10">
    <property type="entry name" value="Aspartate Aminotransferase, domain 1"/>
    <property type="match status" value="1"/>
</dbReference>
<protein>
    <submittedName>
        <fullName evidence="4">Glutamate-1-semialdehyde 2,1-aminomutase</fullName>
    </submittedName>
</protein>
<dbReference type="PANTHER" id="PTHR43713:SF3">
    <property type="entry name" value="GLUTAMATE-1-SEMIALDEHYDE 2,1-AMINOMUTASE 1, CHLOROPLASTIC-RELATED"/>
    <property type="match status" value="1"/>
</dbReference>
<organism evidence="4 5">
    <name type="scientific">Pseudomonas asuensis</name>
    <dbReference type="NCBI Taxonomy" id="1825787"/>
    <lineage>
        <taxon>Bacteria</taxon>
        <taxon>Pseudomonadati</taxon>
        <taxon>Pseudomonadota</taxon>
        <taxon>Gammaproteobacteria</taxon>
        <taxon>Pseudomonadales</taxon>
        <taxon>Pseudomonadaceae</taxon>
        <taxon>Pseudomonas</taxon>
    </lineage>
</organism>
<dbReference type="PANTHER" id="PTHR43713">
    <property type="entry name" value="GLUTAMATE-1-SEMIALDEHYDE 2,1-AMINOMUTASE"/>
    <property type="match status" value="1"/>
</dbReference>
<dbReference type="EMBL" id="BMNW01000015">
    <property type="protein sequence ID" value="GGM29217.1"/>
    <property type="molecule type" value="Genomic_DNA"/>
</dbReference>
<sequence length="435" mass="47833">MRVDFNQTLFDRAQCVLPSGHLSPSRKLGQPYVFVRAEGAYLYDADGQRHVDYHCGFGAHVLGHGHPGIREKVAQIGEHVDLIGAGVLDLEVRTAEALVQCIPCAEQVAFCNSGSEATYHALRLARAVTGRQRIIKFQGGYHGWHDYVAMNGQTARERMGQYDPMSDGILRDASRHTVVLPYNDTEAVESYLQSNPGKVAAIIVEPIAHNMGAVAGTSSFLTGLRRLATEHGALLIFDEVITGFRHALGGYQSIVGITPDLATFGKAASSGYPVGLVAGRRNLMERIGQIGERGVFMGGTFNGTPSTLAAVLATIEALSADGVYEQLFAMGDYLRAQLDDIVHRLGIPVQAAGYGSVWLLYFFTGPYEQYSDLLRNDDATDLAFRQKLIEQRHIFQPLPLKRLYLSTSHTKDIINESLDVIESTLRTVFHQERRK</sequence>
<dbReference type="InterPro" id="IPR015421">
    <property type="entry name" value="PyrdxlP-dep_Trfase_major"/>
</dbReference>
<dbReference type="InterPro" id="IPR015422">
    <property type="entry name" value="PyrdxlP-dep_Trfase_small"/>
</dbReference>
<comment type="caution">
    <text evidence="4">The sequence shown here is derived from an EMBL/GenBank/DDBJ whole genome shotgun (WGS) entry which is preliminary data.</text>
</comment>
<dbReference type="SUPFAM" id="SSF53383">
    <property type="entry name" value="PLP-dependent transferases"/>
    <property type="match status" value="1"/>
</dbReference>
<name>A0ABQ2H2G1_9PSED</name>